<evidence type="ECO:0000313" key="5">
    <source>
        <dbReference type="Proteomes" id="UP000094707"/>
    </source>
</evidence>
<name>A0A1D3L3B5_9EURY</name>
<organism evidence="4 5">
    <name type="scientific">Methanobacterium congolense</name>
    <dbReference type="NCBI Taxonomy" id="118062"/>
    <lineage>
        <taxon>Archaea</taxon>
        <taxon>Methanobacteriati</taxon>
        <taxon>Methanobacteriota</taxon>
        <taxon>Methanomada group</taxon>
        <taxon>Methanobacteria</taxon>
        <taxon>Methanobacteriales</taxon>
        <taxon>Methanobacteriaceae</taxon>
        <taxon>Methanobacterium</taxon>
    </lineage>
</organism>
<protein>
    <recommendedName>
        <fullName evidence="6">DUF1512 domain-containing protein</fullName>
    </recommendedName>
</protein>
<keyword evidence="1" id="KW-1133">Transmembrane helix</keyword>
<evidence type="ECO:0000256" key="1">
    <source>
        <dbReference type="SAM" id="Phobius"/>
    </source>
</evidence>
<evidence type="ECO:0000259" key="3">
    <source>
        <dbReference type="Pfam" id="PF23542"/>
    </source>
</evidence>
<dbReference type="Pfam" id="PF07431">
    <property type="entry name" value="DUF1512"/>
    <property type="match status" value="1"/>
</dbReference>
<dbReference type="Pfam" id="PF23542">
    <property type="entry name" value="DUF1512_C"/>
    <property type="match status" value="1"/>
</dbReference>
<dbReference type="KEGG" id="mcub:MCBB_1556"/>
<reference evidence="4 5" key="1">
    <citation type="submission" date="2016-08" db="EMBL/GenBank/DDBJ databases">
        <authorList>
            <person name="Seilhamer J.J."/>
        </authorList>
    </citation>
    <scope>NUCLEOTIDE SEQUENCE [LARGE SCALE GENOMIC DNA]</scope>
    <source>
        <strain evidence="4">Buetzberg</strain>
    </source>
</reference>
<evidence type="ECO:0008006" key="6">
    <source>
        <dbReference type="Google" id="ProtNLM"/>
    </source>
</evidence>
<dbReference type="AlphaFoldDB" id="A0A1D3L3B5"/>
<dbReference type="STRING" id="118062.MCBB_1556"/>
<keyword evidence="1" id="KW-0472">Membrane</keyword>
<keyword evidence="5" id="KW-1185">Reference proteome</keyword>
<dbReference type="InterPro" id="IPR009995">
    <property type="entry name" value="DUF1512"/>
</dbReference>
<sequence length="388" mass="42339">MLFGISPIDIIGFVIFFILILILPSFLRMRAMSSISNFTVEVEGMVEESKNVLIKLCSEKGNPKGDPKAALDNFLEFFVIQPAELDPNGIVRKFEKILDLSEDRFSHMSKTLAPEADAEWTSNIVMTLKATLGINGVAKMVRHNLELAKKTGNIQILLMLQMSLPMIMRVVKAQYEGMHAFSEGKAVGDGIGPIVAGTLMKDVEKPDIHEVGEMVVGKTHFQGRELIIARANGPGARVGKVGKVVTSIIHEKNIKRLLTIDAAVKLEGEKTGTVAEGVGVVIGGPGVDKWMIEEELVKSDLQTDAVIIKMSPEEAISPMTKEILESSRKAVSVVEHAIMESPEGSSVLVVGVGNSCGVPVKVEDLDNINIKEDKEESKNKKEGRKWPF</sequence>
<feature type="transmembrane region" description="Helical" evidence="1">
    <location>
        <begin position="6"/>
        <end position="27"/>
    </location>
</feature>
<proteinExistence type="predicted"/>
<dbReference type="GeneID" id="30412396"/>
<feature type="domain" description="DUF1512" evidence="3">
    <location>
        <begin position="187"/>
        <end position="359"/>
    </location>
</feature>
<evidence type="ECO:0000259" key="2">
    <source>
        <dbReference type="Pfam" id="PF07431"/>
    </source>
</evidence>
<feature type="domain" description="DUF1512" evidence="2">
    <location>
        <begin position="10"/>
        <end position="183"/>
    </location>
</feature>
<dbReference type="RefSeq" id="WP_071907203.1">
    <property type="nucleotide sequence ID" value="NZ_LT607756.1"/>
</dbReference>
<dbReference type="InterPro" id="IPR056460">
    <property type="entry name" value="DUF1512_N"/>
</dbReference>
<dbReference type="EMBL" id="LT607756">
    <property type="protein sequence ID" value="SCG86111.1"/>
    <property type="molecule type" value="Genomic_DNA"/>
</dbReference>
<dbReference type="PIRSF" id="PIRSF016495">
    <property type="entry name" value="UCP016495"/>
    <property type="match status" value="1"/>
</dbReference>
<evidence type="ECO:0000313" key="4">
    <source>
        <dbReference type="EMBL" id="SCG86111.1"/>
    </source>
</evidence>
<gene>
    <name evidence="4" type="ORF">MCBB_1556</name>
</gene>
<dbReference type="PATRIC" id="fig|129848.4.peg.1589"/>
<dbReference type="Proteomes" id="UP000094707">
    <property type="component" value="Chromosome I"/>
</dbReference>
<dbReference type="OrthoDB" id="15121at2157"/>
<accession>A0A1D3L3B5</accession>
<keyword evidence="1" id="KW-0812">Transmembrane</keyword>
<dbReference type="InterPro" id="IPR056461">
    <property type="entry name" value="DUF1512_C"/>
</dbReference>